<evidence type="ECO:0000313" key="5">
    <source>
        <dbReference type="Proteomes" id="UP000292958"/>
    </source>
</evidence>
<comment type="similarity">
    <text evidence="1">Belongs to the HesA/MoeB/ThiF family.</text>
</comment>
<feature type="domain" description="THIF-type NAD/FAD binding fold" evidence="3">
    <location>
        <begin position="31"/>
        <end position="277"/>
    </location>
</feature>
<dbReference type="InterPro" id="IPR035985">
    <property type="entry name" value="Ubiquitin-activating_enz"/>
</dbReference>
<dbReference type="PANTHER" id="PTHR10953:SF102">
    <property type="entry name" value="ADENYLYLTRANSFERASE AND SULFURTRANSFERASE MOCS3"/>
    <property type="match status" value="1"/>
</dbReference>
<dbReference type="FunFam" id="3.40.50.720:FF:000080">
    <property type="entry name" value="Thiazole biosynthesis adenylyltransferase ThiF"/>
    <property type="match status" value="1"/>
</dbReference>
<dbReference type="RefSeq" id="WP_130418199.1">
    <property type="nucleotide sequence ID" value="NZ_SHKW01000001.1"/>
</dbReference>
<organism evidence="4 5">
    <name type="scientific">Edaphobacter modestus</name>
    <dbReference type="NCBI Taxonomy" id="388466"/>
    <lineage>
        <taxon>Bacteria</taxon>
        <taxon>Pseudomonadati</taxon>
        <taxon>Acidobacteriota</taxon>
        <taxon>Terriglobia</taxon>
        <taxon>Terriglobales</taxon>
        <taxon>Acidobacteriaceae</taxon>
        <taxon>Edaphobacter</taxon>
    </lineage>
</organism>
<dbReference type="GO" id="GO:0004792">
    <property type="term" value="F:thiosulfate-cyanide sulfurtransferase activity"/>
    <property type="evidence" value="ECO:0007669"/>
    <property type="project" value="TreeGrafter"/>
</dbReference>
<proteinExistence type="inferred from homology"/>
<dbReference type="EMBL" id="SHKW01000001">
    <property type="protein sequence ID" value="RZU40084.1"/>
    <property type="molecule type" value="Genomic_DNA"/>
</dbReference>
<dbReference type="InterPro" id="IPR000594">
    <property type="entry name" value="ThiF_NAD_FAD-bd"/>
</dbReference>
<evidence type="ECO:0000313" key="4">
    <source>
        <dbReference type="EMBL" id="RZU40084.1"/>
    </source>
</evidence>
<keyword evidence="4" id="KW-0548">Nucleotidyltransferase</keyword>
<evidence type="ECO:0000256" key="1">
    <source>
        <dbReference type="ARBA" id="ARBA00009919"/>
    </source>
</evidence>
<comment type="caution">
    <text evidence="4">The sequence shown here is derived from an EMBL/GenBank/DDBJ whole genome shotgun (WGS) entry which is preliminary data.</text>
</comment>
<gene>
    <name evidence="4" type="ORF">BDD14_1508</name>
</gene>
<dbReference type="AlphaFoldDB" id="A0A4Q7YS85"/>
<keyword evidence="5" id="KW-1185">Reference proteome</keyword>
<reference evidence="4 5" key="1">
    <citation type="submission" date="2019-02" db="EMBL/GenBank/DDBJ databases">
        <title>Genomic Encyclopedia of Archaeal and Bacterial Type Strains, Phase II (KMG-II): from individual species to whole genera.</title>
        <authorList>
            <person name="Goeker M."/>
        </authorList>
    </citation>
    <scope>NUCLEOTIDE SEQUENCE [LARGE SCALE GENOMIC DNA]</scope>
    <source>
        <strain evidence="4 5">DSM 18101</strain>
    </source>
</reference>
<dbReference type="Gene3D" id="3.40.50.720">
    <property type="entry name" value="NAD(P)-binding Rossmann-like Domain"/>
    <property type="match status" value="1"/>
</dbReference>
<evidence type="ECO:0000256" key="2">
    <source>
        <dbReference type="SAM" id="MobiDB-lite"/>
    </source>
</evidence>
<dbReference type="SUPFAM" id="SSF69572">
    <property type="entry name" value="Activating enzymes of the ubiquitin-like proteins"/>
    <property type="match status" value="1"/>
</dbReference>
<keyword evidence="4" id="KW-0808">Transferase</keyword>
<protein>
    <submittedName>
        <fullName evidence="4">Adenylyltransferase/sulfurtransferase</fullName>
    </submittedName>
</protein>
<dbReference type="GO" id="GO:0016779">
    <property type="term" value="F:nucleotidyltransferase activity"/>
    <property type="evidence" value="ECO:0007669"/>
    <property type="project" value="UniProtKB-KW"/>
</dbReference>
<dbReference type="CDD" id="cd00757">
    <property type="entry name" value="ThiF_MoeB_HesA_family"/>
    <property type="match status" value="1"/>
</dbReference>
<dbReference type="InterPro" id="IPR045886">
    <property type="entry name" value="ThiF/MoeB/HesA"/>
</dbReference>
<dbReference type="PANTHER" id="PTHR10953">
    <property type="entry name" value="UBIQUITIN-ACTIVATING ENZYME E1"/>
    <property type="match status" value="1"/>
</dbReference>
<accession>A0A4Q7YS85</accession>
<dbReference type="GO" id="GO:0005829">
    <property type="term" value="C:cytosol"/>
    <property type="evidence" value="ECO:0007669"/>
    <property type="project" value="TreeGrafter"/>
</dbReference>
<evidence type="ECO:0000259" key="3">
    <source>
        <dbReference type="Pfam" id="PF00899"/>
    </source>
</evidence>
<feature type="region of interest" description="Disordered" evidence="2">
    <location>
        <begin position="1"/>
        <end position="25"/>
    </location>
</feature>
<dbReference type="OrthoDB" id="9804286at2"/>
<dbReference type="Pfam" id="PF00899">
    <property type="entry name" value="ThiF"/>
    <property type="match status" value="1"/>
</dbReference>
<name>A0A4Q7YS85_9BACT</name>
<sequence>MQHTSPEFVPTPASGEASSPIDNPIDNQERYSRQILFPGIGAAGQARLAEAHVCIVGCGATGAASAALLARAGVGTLTLIDRDFVEPSNLQRQILFDEADALQALPKAEAARRKIAQFNSGIEVRAYVTDLVPGNIAGLTGTSHLILDATDNFETRYLINDFAVQQARPWIYAAAIGAYAATMNILPLPASASDARWEPTSCLACLFSKPPSGPVETCDTSGILSTAVNLAASIQVTEALKFLTGQSALMRRTLLSFDLWTSERSEIATAKPRKGCAVCDHREFSHLSGESRPHITLCGRNSVQIHEHHRPVDFAAMRDRLAPHGRVRFNDLLLRFEREPHTLTLFADGRAIIQGTTDVTVARSLYARFIGS</sequence>
<dbReference type="Proteomes" id="UP000292958">
    <property type="component" value="Unassembled WGS sequence"/>
</dbReference>
<dbReference type="GO" id="GO:0008146">
    <property type="term" value="F:sulfotransferase activity"/>
    <property type="evidence" value="ECO:0007669"/>
    <property type="project" value="TreeGrafter"/>
</dbReference>
<dbReference type="GO" id="GO:0008641">
    <property type="term" value="F:ubiquitin-like modifier activating enzyme activity"/>
    <property type="evidence" value="ECO:0007669"/>
    <property type="project" value="InterPro"/>
</dbReference>